<feature type="domain" description="DUF7918" evidence="2">
    <location>
        <begin position="23"/>
        <end position="232"/>
    </location>
</feature>
<feature type="compositionally biased region" description="Basic and acidic residues" evidence="1">
    <location>
        <begin position="240"/>
        <end position="257"/>
    </location>
</feature>
<dbReference type="InParanoid" id="A0A4Q1BRB1"/>
<dbReference type="InterPro" id="IPR057678">
    <property type="entry name" value="DUF7918"/>
</dbReference>
<comment type="caution">
    <text evidence="3">The sequence shown here is derived from an EMBL/GenBank/DDBJ whole genome shotgun (WGS) entry which is preliminary data.</text>
</comment>
<dbReference type="AlphaFoldDB" id="A0A4Q1BRB1"/>
<reference evidence="3 4" key="1">
    <citation type="submission" date="2016-06" db="EMBL/GenBank/DDBJ databases">
        <title>Evolution of pathogenesis and genome organization in the Tremellales.</title>
        <authorList>
            <person name="Cuomo C."/>
            <person name="Litvintseva A."/>
            <person name="Heitman J."/>
            <person name="Chen Y."/>
            <person name="Sun S."/>
            <person name="Springer D."/>
            <person name="Dromer F."/>
            <person name="Young S."/>
            <person name="Zeng Q."/>
            <person name="Chapman S."/>
            <person name="Gujja S."/>
            <person name="Saif S."/>
            <person name="Birren B."/>
        </authorList>
    </citation>
    <scope>NUCLEOTIDE SEQUENCE [LARGE SCALE GENOMIC DNA]</scope>
    <source>
        <strain evidence="3 4">ATCC 28783</strain>
    </source>
</reference>
<proteinExistence type="predicted"/>
<dbReference type="Pfam" id="PF25534">
    <property type="entry name" value="DUF7918"/>
    <property type="match status" value="1"/>
</dbReference>
<feature type="region of interest" description="Disordered" evidence="1">
    <location>
        <begin position="270"/>
        <end position="305"/>
    </location>
</feature>
<dbReference type="PANTHER" id="PTHR36223">
    <property type="entry name" value="BETA-LACTAMASE-TYPE TRANSPEPTIDASE FOLD DOMAIN CONTAINING PROTEIN"/>
    <property type="match status" value="1"/>
</dbReference>
<dbReference type="EMBL" id="SDIL01000018">
    <property type="protein sequence ID" value="RXK40412.1"/>
    <property type="molecule type" value="Genomic_DNA"/>
</dbReference>
<keyword evidence="4" id="KW-1185">Reference proteome</keyword>
<organism evidence="3 4">
    <name type="scientific">Tremella mesenterica</name>
    <name type="common">Jelly fungus</name>
    <dbReference type="NCBI Taxonomy" id="5217"/>
    <lineage>
        <taxon>Eukaryota</taxon>
        <taxon>Fungi</taxon>
        <taxon>Dikarya</taxon>
        <taxon>Basidiomycota</taxon>
        <taxon>Agaricomycotina</taxon>
        <taxon>Tremellomycetes</taxon>
        <taxon>Tremellales</taxon>
        <taxon>Tremellaceae</taxon>
        <taxon>Tremella</taxon>
    </lineage>
</organism>
<feature type="compositionally biased region" description="Basic and acidic residues" evidence="1">
    <location>
        <begin position="277"/>
        <end position="295"/>
    </location>
</feature>
<sequence>MKGQGDFDGWEVWIEGLKDGKWERLNEYEEAHEVASGDKKQERHCWLESEPGQEFAFCLTDPNSSEYANDSYKVAYYADGNLVNSCIHTPFSLGTPSTTRTYKMRITQANQVMEAPLKFAKLSLSDDPTALSDLKAMVNLGTIRLELTSGTGWATGRGIAGGYQRPDLRPVHERSKKGLVGMRVEPGAVTPAKEASLANFYAYPASFQQARSHAFTFRYRTRGILAANGLIELPPEEPTGEERERVEREKEEADEETRIAELEAELNRMRAKRKVKTEHPVIPEPKRRLKGDVKGRSIANPIVLD</sequence>
<dbReference type="Proteomes" id="UP000289152">
    <property type="component" value="Unassembled WGS sequence"/>
</dbReference>
<name>A0A4Q1BRB1_TREME</name>
<gene>
    <name evidence="3" type="ORF">M231_02245</name>
</gene>
<evidence type="ECO:0000259" key="2">
    <source>
        <dbReference type="Pfam" id="PF25534"/>
    </source>
</evidence>
<dbReference type="STRING" id="5217.A0A4Q1BRB1"/>
<evidence type="ECO:0000313" key="4">
    <source>
        <dbReference type="Proteomes" id="UP000289152"/>
    </source>
</evidence>
<accession>A0A4Q1BRB1</accession>
<protein>
    <recommendedName>
        <fullName evidence="2">DUF7918 domain-containing protein</fullName>
    </recommendedName>
</protein>
<evidence type="ECO:0000313" key="3">
    <source>
        <dbReference type="EMBL" id="RXK40412.1"/>
    </source>
</evidence>
<feature type="region of interest" description="Disordered" evidence="1">
    <location>
        <begin position="233"/>
        <end position="257"/>
    </location>
</feature>
<dbReference type="OrthoDB" id="3364132at2759"/>
<evidence type="ECO:0000256" key="1">
    <source>
        <dbReference type="SAM" id="MobiDB-lite"/>
    </source>
</evidence>
<dbReference type="PANTHER" id="PTHR36223:SF1">
    <property type="entry name" value="TRANSCRIPTION ELONGATION FACTOR EAF N-TERMINAL DOMAIN-CONTAINING PROTEIN"/>
    <property type="match status" value="1"/>
</dbReference>